<dbReference type="CDD" id="cd10170">
    <property type="entry name" value="ASKHA_NBD_HSP70"/>
    <property type="match status" value="1"/>
</dbReference>
<dbReference type="InterPro" id="IPR043129">
    <property type="entry name" value="ATPase_NBD"/>
</dbReference>
<dbReference type="AlphaFoldDB" id="A0A1B8AXU4"/>
<dbReference type="PANTHER" id="PTHR42749">
    <property type="entry name" value="CELL SHAPE-DETERMINING PROTEIN MREB"/>
    <property type="match status" value="1"/>
</dbReference>
<dbReference type="Proteomes" id="UP000091967">
    <property type="component" value="Unassembled WGS sequence"/>
</dbReference>
<dbReference type="Gene3D" id="3.90.640.10">
    <property type="entry name" value="Actin, Chain A, domain 4"/>
    <property type="match status" value="1"/>
</dbReference>
<accession>A0A1B8AXU4</accession>
<proteinExistence type="predicted"/>
<reference evidence="1 2" key="1">
    <citation type="submission" date="2016-06" db="EMBL/GenBank/DDBJ databases">
        <title>Living apart together: crosstalk between the core and supernumerary genomes in a fungal plant pathogen.</title>
        <authorList>
            <person name="Vanheule A."/>
            <person name="Audenaert K."/>
            <person name="Warris S."/>
            <person name="Van De Geest H."/>
            <person name="Schijlen E."/>
            <person name="Hofte M."/>
            <person name="De Saeger S."/>
            <person name="Haesaert G."/>
            <person name="Waalwijk C."/>
            <person name="Van Der Lee T."/>
        </authorList>
    </citation>
    <scope>NUCLEOTIDE SEQUENCE [LARGE SCALE GENOMIC DNA]</scope>
    <source>
        <strain evidence="1 2">2516</strain>
    </source>
</reference>
<dbReference type="SUPFAM" id="SSF53067">
    <property type="entry name" value="Actin-like ATPase domain"/>
    <property type="match status" value="2"/>
</dbReference>
<sequence length="680" mass="76859">MDDYSDRKKKLIVAVDFGETNSSVSYVEVPEGTVPENIPSDWIITITGYPSGFDMGKGDPMRLEVPTQLLYPKGWRFRPLDELWDAPPGSVNTSNVKSESLDFSLRWGYQVSQEMSRVASQSNLDGTLVYRFKTLMDQSDNHLKQKQDLRETLRVLSSNRTCRQEIPVEEMVQLVIIDYLTKLLEFVKARIDDDCNTSTIITTEMVICVPVIWSQKAIRDMQLCMGLAAKLVGFPGLTLKNKSMVNVFKMAESESGATWLLPSLLRSLRPGDTVLILDQGGGTVDAQTFTITSTYPLRLEKEAIRHSGDSCGSNALNEALFKHVLELLDEHEYLEDQPGVTREGIARKMAFHDFENYYKKCWSIFTNESNCNFEVPGIRYDPNFPRDRNPKPNNFTVLATKINSIFHDVFGQIRDIMIEQLETAHKNGIEVNAVVLMGGFSLSDALRRYLNESLKYHGQMYGRTYPPIHNTKHRGTTIIDAVAAGAVLRALDKKGGPRRVTKTAYGLGVYVRYNKELHGNQKPTNGIQNPHEKWIKTIQWVSKLGQEVPPTYEIALPRCCQFSYKDSNGERTEGFVIRDDIYLSDFASEDHYSIDHERNQGAEFIGSIESDVTHLADTFLDKRSKGPEGQRRGGHKYWEFHYELVYMIDGLNMKCIQRLGTEILGDLGVNIASALPSGAA</sequence>
<protein>
    <submittedName>
        <fullName evidence="1">Uncharacterized protein</fullName>
    </submittedName>
</protein>
<dbReference type="Gene3D" id="3.30.420.40">
    <property type="match status" value="2"/>
</dbReference>
<organism evidence="1 2">
    <name type="scientific">Fusarium poae</name>
    <dbReference type="NCBI Taxonomy" id="36050"/>
    <lineage>
        <taxon>Eukaryota</taxon>
        <taxon>Fungi</taxon>
        <taxon>Dikarya</taxon>
        <taxon>Ascomycota</taxon>
        <taxon>Pezizomycotina</taxon>
        <taxon>Sordariomycetes</taxon>
        <taxon>Hypocreomycetidae</taxon>
        <taxon>Hypocreales</taxon>
        <taxon>Nectriaceae</taxon>
        <taxon>Fusarium</taxon>
    </lineage>
</organism>
<keyword evidence="2" id="KW-1185">Reference proteome</keyword>
<dbReference type="EMBL" id="LYXU01000002">
    <property type="protein sequence ID" value="OBS25332.1"/>
    <property type="molecule type" value="Genomic_DNA"/>
</dbReference>
<name>A0A1B8AXU4_FUSPO</name>
<evidence type="ECO:0000313" key="1">
    <source>
        <dbReference type="EMBL" id="OBS25332.1"/>
    </source>
</evidence>
<dbReference type="PANTHER" id="PTHR42749:SF8">
    <property type="entry name" value="HSP70 FAMILY PROTEIN (AFU_ORTHOLOGUE AFUA_3G13740)"/>
    <property type="match status" value="1"/>
</dbReference>
<dbReference type="OMA" id="YWGYQAR"/>
<evidence type="ECO:0000313" key="2">
    <source>
        <dbReference type="Proteomes" id="UP000091967"/>
    </source>
</evidence>
<comment type="caution">
    <text evidence="1">The sequence shown here is derived from an EMBL/GenBank/DDBJ whole genome shotgun (WGS) entry which is preliminary data.</text>
</comment>
<gene>
    <name evidence="1" type="ORF">FPOA_05865</name>
</gene>
<dbReference type="STRING" id="36050.A0A1B8AXU4"/>